<dbReference type="PANTHER" id="PTHR12236:SF98">
    <property type="entry name" value="CUTICULAR PROTEIN 56F"/>
    <property type="match status" value="1"/>
</dbReference>
<evidence type="ECO:0000256" key="3">
    <source>
        <dbReference type="PROSITE-ProRule" id="PRU00497"/>
    </source>
</evidence>
<name>A0A0L7LPG0_OPEBR</name>
<dbReference type="PROSITE" id="PS51155">
    <property type="entry name" value="CHIT_BIND_RR_2"/>
    <property type="match status" value="1"/>
</dbReference>
<sequence>MDSDTPKLRKTTSWADSTFLLVLEAGLATMDGPSGNDFGHRESRESGQTEGLYYVVLPDGRKQTVEYKADQDGYKPRISYEDEEQSYYSDPQSYDGSQDGPY</sequence>
<evidence type="ECO:0000256" key="1">
    <source>
        <dbReference type="ARBA" id="ARBA00022460"/>
    </source>
</evidence>
<keyword evidence="2" id="KW-0732">Signal</keyword>
<dbReference type="PROSITE" id="PS00233">
    <property type="entry name" value="CHIT_BIND_RR_1"/>
    <property type="match status" value="1"/>
</dbReference>
<reference evidence="5 6" key="1">
    <citation type="journal article" date="2015" name="Genome Biol. Evol.">
        <title>The genome of winter moth (Operophtera brumata) provides a genomic perspective on sexual dimorphism and phenology.</title>
        <authorList>
            <person name="Derks M.F."/>
            <person name="Smit S."/>
            <person name="Salis L."/>
            <person name="Schijlen E."/>
            <person name="Bossers A."/>
            <person name="Mateman C."/>
            <person name="Pijl A.S."/>
            <person name="de Ridder D."/>
            <person name="Groenen M.A."/>
            <person name="Visser M.E."/>
            <person name="Megens H.J."/>
        </authorList>
    </citation>
    <scope>NUCLEOTIDE SEQUENCE [LARGE SCALE GENOMIC DNA]</scope>
    <source>
        <strain evidence="5">WM2013NL</strain>
        <tissue evidence="5">Head and thorax</tissue>
    </source>
</reference>
<dbReference type="Proteomes" id="UP000037510">
    <property type="component" value="Unassembled WGS sequence"/>
</dbReference>
<evidence type="ECO:0000313" key="6">
    <source>
        <dbReference type="Proteomes" id="UP000037510"/>
    </source>
</evidence>
<dbReference type="STRING" id="104452.A0A0L7LPG0"/>
<dbReference type="PANTHER" id="PTHR12236">
    <property type="entry name" value="STRUCTURAL CONTITUENT OF CUTICLE"/>
    <property type="match status" value="1"/>
</dbReference>
<dbReference type="GO" id="GO:0005615">
    <property type="term" value="C:extracellular space"/>
    <property type="evidence" value="ECO:0007669"/>
    <property type="project" value="TreeGrafter"/>
</dbReference>
<keyword evidence="1 3" id="KW-0193">Cuticle</keyword>
<comment type="caution">
    <text evidence="5">The sequence shown here is derived from an EMBL/GenBank/DDBJ whole genome shotgun (WGS) entry which is preliminary data.</text>
</comment>
<dbReference type="InterPro" id="IPR031311">
    <property type="entry name" value="CHIT_BIND_RR_consensus"/>
</dbReference>
<evidence type="ECO:0000256" key="4">
    <source>
        <dbReference type="SAM" id="MobiDB-lite"/>
    </source>
</evidence>
<evidence type="ECO:0008006" key="7">
    <source>
        <dbReference type="Google" id="ProtNLM"/>
    </source>
</evidence>
<feature type="compositionally biased region" description="Basic and acidic residues" evidence="4">
    <location>
        <begin position="38"/>
        <end position="47"/>
    </location>
</feature>
<dbReference type="GO" id="GO:0042302">
    <property type="term" value="F:structural constituent of cuticle"/>
    <property type="evidence" value="ECO:0007669"/>
    <property type="project" value="UniProtKB-UniRule"/>
</dbReference>
<evidence type="ECO:0000256" key="2">
    <source>
        <dbReference type="ARBA" id="ARBA00022729"/>
    </source>
</evidence>
<dbReference type="InterPro" id="IPR000618">
    <property type="entry name" value="Insect_cuticle"/>
</dbReference>
<gene>
    <name evidence="5" type="ORF">OBRU01_03301</name>
</gene>
<feature type="compositionally biased region" description="Polar residues" evidence="4">
    <location>
        <begin position="86"/>
        <end position="96"/>
    </location>
</feature>
<dbReference type="Pfam" id="PF00379">
    <property type="entry name" value="Chitin_bind_4"/>
    <property type="match status" value="1"/>
</dbReference>
<accession>A0A0L7LPG0</accession>
<dbReference type="InterPro" id="IPR051217">
    <property type="entry name" value="Insect_Cuticle_Struc_Prot"/>
</dbReference>
<proteinExistence type="predicted"/>
<dbReference type="EMBL" id="JTDY01000411">
    <property type="protein sequence ID" value="KOB77320.1"/>
    <property type="molecule type" value="Genomic_DNA"/>
</dbReference>
<protein>
    <recommendedName>
        <fullName evidence="7">Cuticle protein</fullName>
    </recommendedName>
</protein>
<dbReference type="GO" id="GO:0031012">
    <property type="term" value="C:extracellular matrix"/>
    <property type="evidence" value="ECO:0007669"/>
    <property type="project" value="TreeGrafter"/>
</dbReference>
<feature type="compositionally biased region" description="Basic and acidic residues" evidence="4">
    <location>
        <begin position="66"/>
        <end position="80"/>
    </location>
</feature>
<evidence type="ECO:0000313" key="5">
    <source>
        <dbReference type="EMBL" id="KOB77320.1"/>
    </source>
</evidence>
<feature type="region of interest" description="Disordered" evidence="4">
    <location>
        <begin position="31"/>
        <end position="51"/>
    </location>
</feature>
<organism evidence="5 6">
    <name type="scientific">Operophtera brumata</name>
    <name type="common">Winter moth</name>
    <name type="synonym">Phalaena brumata</name>
    <dbReference type="NCBI Taxonomy" id="104452"/>
    <lineage>
        <taxon>Eukaryota</taxon>
        <taxon>Metazoa</taxon>
        <taxon>Ecdysozoa</taxon>
        <taxon>Arthropoda</taxon>
        <taxon>Hexapoda</taxon>
        <taxon>Insecta</taxon>
        <taxon>Pterygota</taxon>
        <taxon>Neoptera</taxon>
        <taxon>Endopterygota</taxon>
        <taxon>Lepidoptera</taxon>
        <taxon>Glossata</taxon>
        <taxon>Ditrysia</taxon>
        <taxon>Geometroidea</taxon>
        <taxon>Geometridae</taxon>
        <taxon>Larentiinae</taxon>
        <taxon>Operophtera</taxon>
    </lineage>
</organism>
<keyword evidence="6" id="KW-1185">Reference proteome</keyword>
<feature type="region of interest" description="Disordered" evidence="4">
    <location>
        <begin position="66"/>
        <end position="102"/>
    </location>
</feature>
<dbReference type="AlphaFoldDB" id="A0A0L7LPG0"/>